<feature type="region of interest" description="Disordered" evidence="1">
    <location>
        <begin position="150"/>
        <end position="186"/>
    </location>
</feature>
<keyword evidence="2" id="KW-0812">Transmembrane</keyword>
<dbReference type="GO" id="GO:0055085">
    <property type="term" value="P:transmembrane transport"/>
    <property type="evidence" value="ECO:0007669"/>
    <property type="project" value="InterPro"/>
</dbReference>
<organism evidence="3 4">
    <name type="scientific">Pseudomonas multiresinivorans</name>
    <dbReference type="NCBI Taxonomy" id="95301"/>
    <lineage>
        <taxon>Bacteria</taxon>
        <taxon>Pseudomonadati</taxon>
        <taxon>Pseudomonadota</taxon>
        <taxon>Gammaproteobacteria</taxon>
        <taxon>Pseudomonadales</taxon>
        <taxon>Pseudomonadaceae</taxon>
        <taxon>Pseudomonas</taxon>
    </lineage>
</organism>
<reference evidence="3 4" key="1">
    <citation type="submission" date="2020-02" db="EMBL/GenBank/DDBJ databases">
        <title>Complete genome sequence of Pseudomonas multiresinivorans ORNL1.</title>
        <authorList>
            <person name="Podar M."/>
        </authorList>
    </citation>
    <scope>NUCLEOTIDE SEQUENCE [LARGE SCALE GENOMIC DNA]</scope>
    <source>
        <strain evidence="4">populi</strain>
    </source>
</reference>
<keyword evidence="2" id="KW-0472">Membrane</keyword>
<evidence type="ECO:0000256" key="1">
    <source>
        <dbReference type="SAM" id="MobiDB-lite"/>
    </source>
</evidence>
<feature type="region of interest" description="Disordered" evidence="1">
    <location>
        <begin position="1"/>
        <end position="46"/>
    </location>
</feature>
<evidence type="ECO:0000256" key="2">
    <source>
        <dbReference type="SAM" id="Phobius"/>
    </source>
</evidence>
<accession>A0A7Z3BM71</accession>
<dbReference type="Proteomes" id="UP000502549">
    <property type="component" value="Chromosome"/>
</dbReference>
<keyword evidence="2" id="KW-1133">Transmembrane helix</keyword>
<sequence length="186" mass="20364">MIGTGPSSDSPAHHQPQRGAPSAADQRKANPPSHDPTQPAAGKKGGAGFSRFAQALSQWAGRPLTFALACVLLVGWALSGPFFHFNDTWQLVINTSTTIITFLIVFLIQSTQNRDTDALHIKIDELLRTTHHAHRVLMGLDDMGSEELQKLRKTYEEMGEENAQDGSPQNVAEREEKEDQRGPASP</sequence>
<feature type="compositionally biased region" description="Polar residues" evidence="1">
    <location>
        <begin position="1"/>
        <end position="10"/>
    </location>
</feature>
<proteinExistence type="predicted"/>
<dbReference type="InterPro" id="IPR007251">
    <property type="entry name" value="Iron_permease_Fet4"/>
</dbReference>
<dbReference type="AlphaFoldDB" id="A0A7Z3BM71"/>
<name>A0A7Z3BM71_9PSED</name>
<keyword evidence="4" id="KW-1185">Reference proteome</keyword>
<feature type="compositionally biased region" description="Basic and acidic residues" evidence="1">
    <location>
        <begin position="172"/>
        <end position="186"/>
    </location>
</feature>
<evidence type="ECO:0000313" key="3">
    <source>
        <dbReference type="EMBL" id="QJP09224.1"/>
    </source>
</evidence>
<feature type="transmembrane region" description="Helical" evidence="2">
    <location>
        <begin position="64"/>
        <end position="83"/>
    </location>
</feature>
<dbReference type="Pfam" id="PF04120">
    <property type="entry name" value="Iron_permease"/>
    <property type="match status" value="1"/>
</dbReference>
<dbReference type="EMBL" id="CP048833">
    <property type="protein sequence ID" value="QJP09224.1"/>
    <property type="molecule type" value="Genomic_DNA"/>
</dbReference>
<feature type="transmembrane region" description="Helical" evidence="2">
    <location>
        <begin position="89"/>
        <end position="108"/>
    </location>
</feature>
<evidence type="ECO:0000313" key="4">
    <source>
        <dbReference type="Proteomes" id="UP000502549"/>
    </source>
</evidence>
<protein>
    <submittedName>
        <fullName evidence="3">Low affinity iron permease family protein</fullName>
    </submittedName>
</protein>
<dbReference type="KEGG" id="pmui:G4G71_15540"/>
<gene>
    <name evidence="3" type="ORF">G4G71_15540</name>
</gene>